<keyword evidence="3" id="KW-1185">Reference proteome</keyword>
<dbReference type="RefSeq" id="WP_042532714.1">
    <property type="nucleotide sequence ID" value="NZ_CDGG01000001.1"/>
</dbReference>
<gene>
    <name evidence="2" type="ORF">BN997_02617</name>
</gene>
<feature type="transmembrane region" description="Helical" evidence="1">
    <location>
        <begin position="154"/>
        <end position="174"/>
    </location>
</feature>
<accession>A0A0A1MV27</accession>
<evidence type="ECO:0000256" key="1">
    <source>
        <dbReference type="SAM" id="Phobius"/>
    </source>
</evidence>
<feature type="transmembrane region" description="Helical" evidence="1">
    <location>
        <begin position="53"/>
        <end position="75"/>
    </location>
</feature>
<feature type="transmembrane region" description="Helical" evidence="1">
    <location>
        <begin position="20"/>
        <end position="41"/>
    </location>
</feature>
<dbReference type="OrthoDB" id="9832849at2"/>
<protein>
    <submittedName>
        <fullName evidence="2">Uncharacterized protein</fullName>
    </submittedName>
</protein>
<dbReference type="EMBL" id="CDGG01000001">
    <property type="protein sequence ID" value="CEI82731.1"/>
    <property type="molecule type" value="Genomic_DNA"/>
</dbReference>
<evidence type="ECO:0000313" key="2">
    <source>
        <dbReference type="EMBL" id="CEI82731.1"/>
    </source>
</evidence>
<dbReference type="AlphaFoldDB" id="A0A0A1MV27"/>
<keyword evidence="1" id="KW-0812">Transmembrane</keyword>
<keyword evidence="1" id="KW-1133">Transmembrane helix</keyword>
<evidence type="ECO:0000313" key="3">
    <source>
        <dbReference type="Proteomes" id="UP000040453"/>
    </source>
</evidence>
<sequence length="195" mass="22303">MLGELIEVAKFFLEMFKGNLPMVQLYVIAGGLLLGVIYELIYETKHERHSFWYLLMERIFLNIAGLLFYMSFYIFGLKTLLNIWPSLLANHSIEAVSWLAISSYLSIVLLIPLGIYTVKSKNFIFQVFGFSSYFILSGVIITLAHTIFAPNIDLPILLVLLNILVNAALTFFSMKYEFNKNRQKNIHKSTKAASS</sequence>
<keyword evidence="1" id="KW-0472">Membrane</keyword>
<feature type="transmembrane region" description="Helical" evidence="1">
    <location>
        <begin position="123"/>
        <end position="148"/>
    </location>
</feature>
<feature type="transmembrane region" description="Helical" evidence="1">
    <location>
        <begin position="95"/>
        <end position="116"/>
    </location>
</feature>
<reference evidence="2 3" key="1">
    <citation type="submission" date="2014-11" db="EMBL/GenBank/DDBJ databases">
        <authorList>
            <person name="Urmite Genomes Urmite Genomes"/>
        </authorList>
    </citation>
    <scope>NUCLEOTIDE SEQUENCE [LARGE SCALE GENOMIC DNA]</scope>
    <source>
        <strain evidence="2 3">Oc5</strain>
    </source>
</reference>
<dbReference type="Proteomes" id="UP000040453">
    <property type="component" value="Unassembled WGS sequence"/>
</dbReference>
<dbReference type="STRING" id="545501.BN997_02617"/>
<organism evidence="2 3">
    <name type="scientific">Oceanobacillus oncorhynchi</name>
    <dbReference type="NCBI Taxonomy" id="545501"/>
    <lineage>
        <taxon>Bacteria</taxon>
        <taxon>Bacillati</taxon>
        <taxon>Bacillota</taxon>
        <taxon>Bacilli</taxon>
        <taxon>Bacillales</taxon>
        <taxon>Bacillaceae</taxon>
        <taxon>Oceanobacillus</taxon>
    </lineage>
</organism>
<proteinExistence type="predicted"/>
<name>A0A0A1MV27_9BACI</name>